<keyword evidence="2" id="KW-1185">Reference proteome</keyword>
<accession>A0A6M5YHR3</accession>
<dbReference type="RefSeq" id="WP_171469772.1">
    <property type="nucleotide sequence ID" value="NZ_CP053452.2"/>
</dbReference>
<dbReference type="AlphaFoldDB" id="A0A6M5YHR3"/>
<gene>
    <name evidence="1" type="ORF">FTUN_1117</name>
</gene>
<dbReference type="Pfam" id="PF07642">
    <property type="entry name" value="BBP2"/>
    <property type="match status" value="1"/>
</dbReference>
<evidence type="ECO:0008006" key="3">
    <source>
        <dbReference type="Google" id="ProtNLM"/>
    </source>
</evidence>
<dbReference type="EMBL" id="CP053452">
    <property type="protein sequence ID" value="QJW93609.1"/>
    <property type="molecule type" value="Genomic_DNA"/>
</dbReference>
<evidence type="ECO:0000313" key="2">
    <source>
        <dbReference type="Proteomes" id="UP000503447"/>
    </source>
</evidence>
<sequence length="447" mass="49563">MFFALLLTNAVMPGQPPAVAETPPPVASTPLDLTVEVPPAPVPEAPAPGPTPPAPPDRWALMRTLQGTWYGTVLDDQRTTISGWTEASYTASSARVSNQPVVWNDRANQVIMNQTWIRLERAVVTSGTTDVTWGYRLDADYGTDYRFSLMRGFLNNQLLNSQGNQNYYGIDLIQFYSNVYIPTLFQGTDIRVGRLYTPWGYESLEGISTPLASRSYAFNWSPPFTHMGIQVSPTFNAQWSGKFMLANGNDVFIGNSAEELRAVGAVTWTSLNKADTVTFGWSYGRGKFNAGAPFNPATVGEQFEPAGRNNLNVADLVWTHAFNPRLSYVTELIYGYQYGVPANVPGGIVSENVTSGTAHWGSIVHYLNYAFSSKVTGIMRFETFDDFEGQRTGYEGLYTAVTLGCQYRPTKSILIRPEVRYDYNGYSRPFEGKHGLLTAALDCIVRW</sequence>
<proteinExistence type="predicted"/>
<organism evidence="1 2">
    <name type="scientific">Frigoriglobus tundricola</name>
    <dbReference type="NCBI Taxonomy" id="2774151"/>
    <lineage>
        <taxon>Bacteria</taxon>
        <taxon>Pseudomonadati</taxon>
        <taxon>Planctomycetota</taxon>
        <taxon>Planctomycetia</taxon>
        <taxon>Gemmatales</taxon>
        <taxon>Gemmataceae</taxon>
        <taxon>Frigoriglobus</taxon>
    </lineage>
</organism>
<dbReference type="InterPro" id="IPR011486">
    <property type="entry name" value="BBP2"/>
</dbReference>
<protein>
    <recommendedName>
        <fullName evidence="3">Porin</fullName>
    </recommendedName>
</protein>
<reference evidence="2" key="1">
    <citation type="submission" date="2020-05" db="EMBL/GenBank/DDBJ databases">
        <title>Frigoriglobus tundricola gen. nov., sp. nov., a psychrotolerant cellulolytic planctomycete of the family Gemmataceae with two divergent copies of 16S rRNA gene.</title>
        <authorList>
            <person name="Kulichevskaya I.S."/>
            <person name="Ivanova A.A."/>
            <person name="Naumoff D.G."/>
            <person name="Beletsky A.V."/>
            <person name="Rijpstra W.I.C."/>
            <person name="Sinninghe Damste J.S."/>
            <person name="Mardanov A.V."/>
            <person name="Ravin N.V."/>
            <person name="Dedysh S.N."/>
        </authorList>
    </citation>
    <scope>NUCLEOTIDE SEQUENCE [LARGE SCALE GENOMIC DNA]</scope>
    <source>
        <strain evidence="2">PL17</strain>
    </source>
</reference>
<evidence type="ECO:0000313" key="1">
    <source>
        <dbReference type="EMBL" id="QJW93609.1"/>
    </source>
</evidence>
<dbReference type="KEGG" id="ftj:FTUN_1117"/>
<dbReference type="Proteomes" id="UP000503447">
    <property type="component" value="Chromosome"/>
</dbReference>
<name>A0A6M5YHR3_9BACT</name>